<dbReference type="RefSeq" id="WP_012507696.1">
    <property type="nucleotide sequence ID" value="NC_011060.1"/>
</dbReference>
<dbReference type="AlphaFoldDB" id="B4SF54"/>
<dbReference type="InterPro" id="IPR038573">
    <property type="entry name" value="BrnT_sf"/>
</dbReference>
<dbReference type="HOGENOM" id="CLU_149290_3_0_10"/>
<gene>
    <name evidence="1" type="ordered locus">Ppha_0914</name>
</gene>
<dbReference type="InterPro" id="IPR007460">
    <property type="entry name" value="BrnT_toxin"/>
</dbReference>
<evidence type="ECO:0008006" key="3">
    <source>
        <dbReference type="Google" id="ProtNLM"/>
    </source>
</evidence>
<reference evidence="1" key="1">
    <citation type="submission" date="2008-06" db="EMBL/GenBank/DDBJ databases">
        <title>Complete sequence of Pelodictyon phaeoclathratiforme BU-1.</title>
        <authorList>
            <consortium name="US DOE Joint Genome Institute"/>
            <person name="Lucas S."/>
            <person name="Copeland A."/>
            <person name="Lapidus A."/>
            <person name="Glavina del Rio T."/>
            <person name="Dalin E."/>
            <person name="Tice H."/>
            <person name="Bruce D."/>
            <person name="Goodwin L."/>
            <person name="Pitluck S."/>
            <person name="Schmutz J."/>
            <person name="Larimer F."/>
            <person name="Land M."/>
            <person name="Hauser L."/>
            <person name="Kyrpides N."/>
            <person name="Mikhailova N."/>
            <person name="Liu Z."/>
            <person name="Li T."/>
            <person name="Zhao F."/>
            <person name="Overmann J."/>
            <person name="Bryant D.A."/>
            <person name="Richardson P."/>
        </authorList>
    </citation>
    <scope>NUCLEOTIDE SEQUENCE [LARGE SCALE GENOMIC DNA]</scope>
    <source>
        <strain evidence="1">BU-1</strain>
    </source>
</reference>
<keyword evidence="2" id="KW-1185">Reference proteome</keyword>
<proteinExistence type="predicted"/>
<dbReference type="EMBL" id="CP001110">
    <property type="protein sequence ID" value="ACF43201.1"/>
    <property type="molecule type" value="Genomic_DNA"/>
</dbReference>
<sequence>MAIFEGISGFQWDKGNSTKNWEKHRVSMSECEEIFFNQPLIVADDKKHSGMEKRFFALGKTERVKPLFLVFTVRKDQIRVISARSMNRKEQDIYEKRENSDSGIQE</sequence>
<dbReference type="OrthoDB" id="9798158at2"/>
<organism evidence="1 2">
    <name type="scientific">Pelodictyon phaeoclathratiforme (strain DSM 5477 / BU-1)</name>
    <dbReference type="NCBI Taxonomy" id="324925"/>
    <lineage>
        <taxon>Bacteria</taxon>
        <taxon>Pseudomonadati</taxon>
        <taxon>Chlorobiota</taxon>
        <taxon>Chlorobiia</taxon>
        <taxon>Chlorobiales</taxon>
        <taxon>Chlorobiaceae</taxon>
        <taxon>Chlorobium/Pelodictyon group</taxon>
        <taxon>Pelodictyon</taxon>
    </lineage>
</organism>
<dbReference type="Gene3D" id="3.10.450.530">
    <property type="entry name" value="Ribonuclease toxin, BrnT, of type II toxin-antitoxin system"/>
    <property type="match status" value="1"/>
</dbReference>
<name>B4SF54_PELPB</name>
<accession>B4SF54</accession>
<dbReference type="eggNOG" id="COG2929">
    <property type="taxonomic scope" value="Bacteria"/>
</dbReference>
<evidence type="ECO:0000313" key="1">
    <source>
        <dbReference type="EMBL" id="ACF43201.1"/>
    </source>
</evidence>
<dbReference type="Pfam" id="PF04365">
    <property type="entry name" value="BrnT_toxin"/>
    <property type="match status" value="1"/>
</dbReference>
<evidence type="ECO:0000313" key="2">
    <source>
        <dbReference type="Proteomes" id="UP000002724"/>
    </source>
</evidence>
<dbReference type="STRING" id="324925.Ppha_0914"/>
<dbReference type="KEGG" id="pph:Ppha_0914"/>
<dbReference type="Proteomes" id="UP000002724">
    <property type="component" value="Chromosome"/>
</dbReference>
<protein>
    <recommendedName>
        <fullName evidence="3">BrnT family toxin</fullName>
    </recommendedName>
</protein>